<keyword evidence="11" id="KW-1185">Reference proteome</keyword>
<dbReference type="HOGENOM" id="CLU_1348926_0_0_1"/>
<dbReference type="EMBL" id="HE650823">
    <property type="protein sequence ID" value="CCF57355.1"/>
    <property type="molecule type" value="Genomic_DNA"/>
</dbReference>
<evidence type="ECO:0000256" key="3">
    <source>
        <dbReference type="ARBA" id="ARBA00022704"/>
    </source>
</evidence>
<dbReference type="GeneID" id="13885274"/>
<name>H2ASK5_KAZAF</name>
<dbReference type="GO" id="GO:0005768">
    <property type="term" value="C:endosome"/>
    <property type="evidence" value="ECO:0007669"/>
    <property type="project" value="UniProtKB-SubCell"/>
</dbReference>
<sequence>MKSSVQLIQEAQNYRYNPSIPLRIYLKTCIGLLDKAQLNFQNNDNSMAFMFYYRYMDLVTNKLSTHQEYMSSVDSLHRREYLQLIKLEVPCVLKIIEDLQETIDDNYKKHELSLAKNIAKAKPTQLTHQTTYETLPSTFNERRFNQSLNFLHSQTTFNNNTTTNNNSMNNNNSNNNNSNNSNIQDNSNEMYHYPELPQLSYSSF</sequence>
<evidence type="ECO:0000256" key="5">
    <source>
        <dbReference type="ARBA" id="ARBA00037208"/>
    </source>
</evidence>
<dbReference type="Pfam" id="PF08969">
    <property type="entry name" value="USP8_dimer"/>
    <property type="match status" value="1"/>
</dbReference>
<dbReference type="GO" id="GO:0004869">
    <property type="term" value="F:cysteine-type endopeptidase inhibitor activity"/>
    <property type="evidence" value="ECO:0007669"/>
    <property type="project" value="UniProtKB-KW"/>
</dbReference>
<evidence type="ECO:0000256" key="1">
    <source>
        <dbReference type="ARBA" id="ARBA00004177"/>
    </source>
</evidence>
<dbReference type="Gene3D" id="1.20.58.80">
    <property type="entry name" value="Phosphotransferase system, lactose/cellobiose-type IIA subunit"/>
    <property type="match status" value="1"/>
</dbReference>
<dbReference type="RefSeq" id="XP_003956490.1">
    <property type="nucleotide sequence ID" value="XM_003956441.1"/>
</dbReference>
<proteinExistence type="inferred from homology"/>
<gene>
    <name evidence="10" type="primary">KAFR0C03630</name>
    <name evidence="10" type="ORF">KAFR_0C03630</name>
</gene>
<evidence type="ECO:0000256" key="8">
    <source>
        <dbReference type="SAM" id="MobiDB-lite"/>
    </source>
</evidence>
<dbReference type="PANTHER" id="PTHR12947">
    <property type="entry name" value="AMSH-LIKE PROTEASE"/>
    <property type="match status" value="1"/>
</dbReference>
<dbReference type="Proteomes" id="UP000005220">
    <property type="component" value="Chromosome 3"/>
</dbReference>
<evidence type="ECO:0000256" key="6">
    <source>
        <dbReference type="ARBA" id="ARBA00038426"/>
    </source>
</evidence>
<feature type="region of interest" description="Disordered" evidence="8">
    <location>
        <begin position="155"/>
        <end position="188"/>
    </location>
</feature>
<keyword evidence="3" id="KW-0789">Thiol protease inhibitor</keyword>
<dbReference type="PANTHER" id="PTHR12947:SF20">
    <property type="match status" value="1"/>
</dbReference>
<accession>H2ASK5</accession>
<keyword evidence="4" id="KW-0967">Endosome</keyword>
<organism evidence="10 11">
    <name type="scientific">Kazachstania africana (strain ATCC 22294 / BCRC 22015 / CBS 2517 / CECT 1963 / NBRC 1671 / NRRL Y-8276)</name>
    <name type="common">Yeast</name>
    <name type="synonym">Kluyveromyces africanus</name>
    <dbReference type="NCBI Taxonomy" id="1071382"/>
    <lineage>
        <taxon>Eukaryota</taxon>
        <taxon>Fungi</taxon>
        <taxon>Dikarya</taxon>
        <taxon>Ascomycota</taxon>
        <taxon>Saccharomycotina</taxon>
        <taxon>Saccharomycetes</taxon>
        <taxon>Saccharomycetales</taxon>
        <taxon>Saccharomycetaceae</taxon>
        <taxon>Kazachstania</taxon>
    </lineage>
</organism>
<evidence type="ECO:0000313" key="11">
    <source>
        <dbReference type="Proteomes" id="UP000005220"/>
    </source>
</evidence>
<reference evidence="10 11" key="1">
    <citation type="journal article" date="2011" name="Proc. Natl. Acad. Sci. U.S.A.">
        <title>Evolutionary erosion of yeast sex chromosomes by mating-type switching accidents.</title>
        <authorList>
            <person name="Gordon J.L."/>
            <person name="Armisen D."/>
            <person name="Proux-Wera E."/>
            <person name="Oheigeartaigh S.S."/>
            <person name="Byrne K.P."/>
            <person name="Wolfe K.H."/>
        </authorList>
    </citation>
    <scope>NUCLEOTIDE SEQUENCE [LARGE SCALE GENOMIC DNA]</scope>
    <source>
        <strain evidence="11">ATCC 22294 / BCRC 22015 / CBS 2517 / CECT 1963 / NBRC 1671 / NRRL Y-8276</strain>
    </source>
</reference>
<evidence type="ECO:0000313" key="10">
    <source>
        <dbReference type="EMBL" id="CCF57355.1"/>
    </source>
</evidence>
<dbReference type="FunCoup" id="H2ASK5">
    <property type="interactions" value="39"/>
</dbReference>
<dbReference type="KEGG" id="kaf:KAFR_0C03630"/>
<dbReference type="STRING" id="1071382.H2ASK5"/>
<dbReference type="GO" id="GO:0010992">
    <property type="term" value="P:ubiquitin recycling"/>
    <property type="evidence" value="ECO:0007669"/>
    <property type="project" value="EnsemblFungi"/>
</dbReference>
<dbReference type="eggNOG" id="ENOG502S3ZX">
    <property type="taxonomic scope" value="Eukaryota"/>
</dbReference>
<dbReference type="SUPFAM" id="SSF140856">
    <property type="entry name" value="USP8 N-terminal domain-like"/>
    <property type="match status" value="1"/>
</dbReference>
<dbReference type="AlphaFoldDB" id="H2ASK5"/>
<evidence type="ECO:0000256" key="7">
    <source>
        <dbReference type="ARBA" id="ARBA00039609"/>
    </source>
</evidence>
<dbReference type="InterPro" id="IPR015063">
    <property type="entry name" value="USP8_dimer"/>
</dbReference>
<feature type="domain" description="USP8 dimerisation" evidence="9">
    <location>
        <begin position="1"/>
        <end position="109"/>
    </location>
</feature>
<comment type="similarity">
    <text evidence="6">Belongs to the RFU1 family.</text>
</comment>
<evidence type="ECO:0000256" key="2">
    <source>
        <dbReference type="ARBA" id="ARBA00022690"/>
    </source>
</evidence>
<dbReference type="InParanoid" id="H2ASK5"/>
<comment type="subcellular location">
    <subcellularLocation>
        <location evidence="1">Endosome</location>
    </subcellularLocation>
</comment>
<evidence type="ECO:0000256" key="4">
    <source>
        <dbReference type="ARBA" id="ARBA00022753"/>
    </source>
</evidence>
<comment type="function">
    <text evidence="5">Inhibitor of the DOA4 deubiquitinase involved in the regulation of protein degradation by the proteasome and maintenance of a normal level of free ubiquitin.</text>
</comment>
<dbReference type="OrthoDB" id="3640at2759"/>
<protein>
    <recommendedName>
        <fullName evidence="7">Regulator of free ubiquitin chains 1</fullName>
    </recommendedName>
</protein>
<evidence type="ECO:0000259" key="9">
    <source>
        <dbReference type="Pfam" id="PF08969"/>
    </source>
</evidence>
<keyword evidence="2" id="KW-0646">Protease inhibitor</keyword>